<evidence type="ECO:0000313" key="1">
    <source>
        <dbReference type="Proteomes" id="UP000887580"/>
    </source>
</evidence>
<evidence type="ECO:0000313" key="2">
    <source>
        <dbReference type="WBParaSite" id="PS1159_v2.g9811.t1"/>
    </source>
</evidence>
<dbReference type="Proteomes" id="UP000887580">
    <property type="component" value="Unplaced"/>
</dbReference>
<protein>
    <submittedName>
        <fullName evidence="2">SCP domain-containing protein</fullName>
    </submittedName>
</protein>
<organism evidence="1 2">
    <name type="scientific">Panagrolaimus sp. PS1159</name>
    <dbReference type="NCBI Taxonomy" id="55785"/>
    <lineage>
        <taxon>Eukaryota</taxon>
        <taxon>Metazoa</taxon>
        <taxon>Ecdysozoa</taxon>
        <taxon>Nematoda</taxon>
        <taxon>Chromadorea</taxon>
        <taxon>Rhabditida</taxon>
        <taxon>Tylenchina</taxon>
        <taxon>Panagrolaimomorpha</taxon>
        <taxon>Panagrolaimoidea</taxon>
        <taxon>Panagrolaimidae</taxon>
        <taxon>Panagrolaimus</taxon>
    </lineage>
</organism>
<accession>A0AC35GZR7</accession>
<dbReference type="WBParaSite" id="PS1159_v2.g9811.t1">
    <property type="protein sequence ID" value="PS1159_v2.g9811.t1"/>
    <property type="gene ID" value="PS1159_v2.g9811"/>
</dbReference>
<proteinExistence type="predicted"/>
<sequence>MNCAIHLFVLLSFAVYAIVFGQQSTTTCSNSNSLMTSASRQKILNVLNLARNKLESGQLLLNNGKYAVQAASLSDLTWSCEMEEEISEWIGEQSCDLYLSSSNLQSFNMTWYYQRMDNSNIETFIDLFIENNPMLQGITFTQFSRHNIYLQTNPTYVADHIHAFSDKVQHIACAIQTCDANALYNGIYGNVLNKIFCKVSLTEDLKFGDEIYQVSSSANYIPPSQDVICPSKGRMIVEYREAVLEKINLARYQISEGLYEPENGGIILQPKKPLSPLVWSCEDEYLMAKSFGICETVYDAATEFKKNVAGVSFNNDYNEANVLNWWSELGTEFFFQNPNLNFLTEDAIYATQYPAAFALSNQAETVACRFKVCPTLPTQSFDFVCRVKPSLQIG</sequence>
<reference evidence="2" key="1">
    <citation type="submission" date="2022-11" db="UniProtKB">
        <authorList>
            <consortium name="WormBaseParasite"/>
        </authorList>
    </citation>
    <scope>IDENTIFICATION</scope>
</reference>
<name>A0AC35GZR7_9BILA</name>